<gene>
    <name evidence="1" type="ORF">QMY55_03665</name>
</gene>
<protein>
    <submittedName>
        <fullName evidence="1">DUF3293 domain-containing protein</fullName>
    </submittedName>
</protein>
<dbReference type="EMBL" id="CP125947">
    <property type="protein sequence ID" value="WHS66257.1"/>
    <property type="molecule type" value="Genomic_DNA"/>
</dbReference>
<evidence type="ECO:0000313" key="2">
    <source>
        <dbReference type="Proteomes" id="UP001240697"/>
    </source>
</evidence>
<keyword evidence="2" id="KW-1185">Reference proteome</keyword>
<dbReference type="Proteomes" id="UP001240697">
    <property type="component" value="Chromosome"/>
</dbReference>
<dbReference type="RefSeq" id="WP_283487352.1">
    <property type="nucleotide sequence ID" value="NZ_CP125947.1"/>
</dbReference>
<accession>A0ABY8ST68</accession>
<sequence>MNQQKTGLPVSLQRAYCRAIYRVHGESGPASDWWLQVGTHQPRLLAGYAQHRVCCATYLTACNPHGQLLNANDNALRMRQLCEALAAEGWVFGTGFGEDPQGRWPGEASVLIWGMDALTARIWGEQWQQNAVLWCSADAVPQLLWLRQIFFDSSLRAPALKAAVESASNPDSSSASCYQLS</sequence>
<organism evidence="1 2">
    <name type="scientific">Comamonas resistens</name>
    <dbReference type="NCBI Taxonomy" id="3046670"/>
    <lineage>
        <taxon>Bacteria</taxon>
        <taxon>Pseudomonadati</taxon>
        <taxon>Pseudomonadota</taxon>
        <taxon>Betaproteobacteria</taxon>
        <taxon>Burkholderiales</taxon>
        <taxon>Comamonadaceae</taxon>
        <taxon>Comamonas</taxon>
    </lineage>
</organism>
<dbReference type="InterPro" id="IPR021710">
    <property type="entry name" value="DUF3293"/>
</dbReference>
<proteinExistence type="predicted"/>
<dbReference type="Pfam" id="PF11697">
    <property type="entry name" value="DUF3293"/>
    <property type="match status" value="1"/>
</dbReference>
<evidence type="ECO:0000313" key="1">
    <source>
        <dbReference type="EMBL" id="WHS66257.1"/>
    </source>
</evidence>
<reference evidence="1 2" key="1">
    <citation type="submission" date="2023-05" db="EMBL/GenBank/DDBJ databases">
        <authorList>
            <person name="Yin Y."/>
            <person name="Lu Z."/>
        </authorList>
    </citation>
    <scope>NUCLEOTIDE SEQUENCE [LARGE SCALE GENOMIC DNA]</scope>
    <source>
        <strain evidence="1 2">ZM22</strain>
    </source>
</reference>
<name>A0ABY8ST68_9BURK</name>